<feature type="region of interest" description="Disordered" evidence="1">
    <location>
        <begin position="1"/>
        <end position="22"/>
    </location>
</feature>
<reference evidence="3" key="2">
    <citation type="submission" date="2024-04" db="EMBL/GenBank/DDBJ databases">
        <authorList>
            <person name="Chen Y."/>
            <person name="Shah S."/>
            <person name="Dougan E. K."/>
            <person name="Thang M."/>
            <person name="Chan C."/>
        </authorList>
    </citation>
    <scope>NUCLEOTIDE SEQUENCE [LARGE SCALE GENOMIC DNA]</scope>
</reference>
<keyword evidence="4" id="KW-1185">Reference proteome</keyword>
<dbReference type="EMBL" id="CAMXCT030005401">
    <property type="protein sequence ID" value="CAL4799579.1"/>
    <property type="molecule type" value="Genomic_DNA"/>
</dbReference>
<evidence type="ECO:0000313" key="2">
    <source>
        <dbReference type="EMBL" id="CAI4012267.1"/>
    </source>
</evidence>
<dbReference type="OrthoDB" id="431205at2759"/>
<feature type="compositionally biased region" description="Basic and acidic residues" evidence="1">
    <location>
        <begin position="1"/>
        <end position="11"/>
    </location>
</feature>
<gene>
    <name evidence="2" type="ORF">C1SCF055_LOCUS37345</name>
</gene>
<dbReference type="EMBL" id="CAMXCT010005401">
    <property type="protein sequence ID" value="CAI4012267.1"/>
    <property type="molecule type" value="Genomic_DNA"/>
</dbReference>
<dbReference type="Proteomes" id="UP001152797">
    <property type="component" value="Unassembled WGS sequence"/>
</dbReference>
<evidence type="ECO:0000256" key="1">
    <source>
        <dbReference type="SAM" id="MobiDB-lite"/>
    </source>
</evidence>
<dbReference type="EMBL" id="CAMXCT020005401">
    <property type="protein sequence ID" value="CAL1165642.1"/>
    <property type="molecule type" value="Genomic_DNA"/>
</dbReference>
<dbReference type="AlphaFoldDB" id="A0A9P1GJ61"/>
<organism evidence="2">
    <name type="scientific">Cladocopium goreaui</name>
    <dbReference type="NCBI Taxonomy" id="2562237"/>
    <lineage>
        <taxon>Eukaryota</taxon>
        <taxon>Sar</taxon>
        <taxon>Alveolata</taxon>
        <taxon>Dinophyceae</taxon>
        <taxon>Suessiales</taxon>
        <taxon>Symbiodiniaceae</taxon>
        <taxon>Cladocopium</taxon>
    </lineage>
</organism>
<accession>A0A9P1GJ61</accession>
<name>A0A9P1GJ61_9DINO</name>
<comment type="caution">
    <text evidence="2">The sequence shown here is derived from an EMBL/GenBank/DDBJ whole genome shotgun (WGS) entry which is preliminary data.</text>
</comment>
<evidence type="ECO:0000313" key="4">
    <source>
        <dbReference type="Proteomes" id="UP001152797"/>
    </source>
</evidence>
<protein>
    <submittedName>
        <fullName evidence="2">Uncharacterized protein</fullName>
    </submittedName>
</protein>
<evidence type="ECO:0000313" key="3">
    <source>
        <dbReference type="EMBL" id="CAL1165642.1"/>
    </source>
</evidence>
<proteinExistence type="predicted"/>
<reference evidence="2" key="1">
    <citation type="submission" date="2022-10" db="EMBL/GenBank/DDBJ databases">
        <authorList>
            <person name="Chen Y."/>
            <person name="Dougan E. K."/>
            <person name="Chan C."/>
            <person name="Rhodes N."/>
            <person name="Thang M."/>
        </authorList>
    </citation>
    <scope>NUCLEOTIDE SEQUENCE</scope>
</reference>
<sequence>MHKGQERERGSRSAAPQTKARGEIRAVLEILDQSTARRTRHNTRGKRRGMLQATFSQRADGCAEQVAGRDVSAGAFRTVSNQKRSVTVAVI</sequence>